<evidence type="ECO:0000259" key="1">
    <source>
        <dbReference type="Pfam" id="PF14016"/>
    </source>
</evidence>
<evidence type="ECO:0000313" key="2">
    <source>
        <dbReference type="EMBL" id="CUU56408.1"/>
    </source>
</evidence>
<feature type="domain" description="DUF4232" evidence="1">
    <location>
        <begin position="175"/>
        <end position="308"/>
    </location>
</feature>
<evidence type="ECO:0000313" key="3">
    <source>
        <dbReference type="Proteomes" id="UP000198802"/>
    </source>
</evidence>
<dbReference type="EMBL" id="FAOZ01000007">
    <property type="protein sequence ID" value="CUU56408.1"/>
    <property type="molecule type" value="Genomic_DNA"/>
</dbReference>
<keyword evidence="3" id="KW-1185">Reference proteome</keyword>
<organism evidence="2 3">
    <name type="scientific">Parafrankia irregularis</name>
    <dbReference type="NCBI Taxonomy" id="795642"/>
    <lineage>
        <taxon>Bacteria</taxon>
        <taxon>Bacillati</taxon>
        <taxon>Actinomycetota</taxon>
        <taxon>Actinomycetes</taxon>
        <taxon>Frankiales</taxon>
        <taxon>Frankiaceae</taxon>
        <taxon>Parafrankia</taxon>
    </lineage>
</organism>
<dbReference type="Pfam" id="PF14016">
    <property type="entry name" value="DUF4232"/>
    <property type="match status" value="1"/>
</dbReference>
<proteinExistence type="predicted"/>
<name>A0A0S4QNC9_9ACTN</name>
<sequence length="312" mass="33400">MRRPVPIILLALLLALTVLGIVTVRLVVYEFGGPTAKRKAVTVPPVDGVRITSMTVYSGRLPPCPEPAFDDYGHHDDPVIRPLPTGGPGISATYELHNEDTEVFTYTIRFMFLAGTIQVGAFTDEVVRSVRPGATVRGTVQPETQDPYTCPVTRVKVAEVTKVPDSELPPPPERCPPSGLRLTSDHTAAMGLRVVGLHLQNCGTDDYALDGYPLLELLDTDRSPVDGARITHGSGGVSGISLPGSGFDEPAHPLVLKPGESAVSELAWRTDTPIVPYLRVRAQPDAAPVTLTLRLDLGTTGTLAVSPWKLPP</sequence>
<dbReference type="InterPro" id="IPR025326">
    <property type="entry name" value="DUF4232"/>
</dbReference>
<dbReference type="RefSeq" id="WP_091276563.1">
    <property type="nucleotide sequence ID" value="NZ_FAOZ01000007.1"/>
</dbReference>
<accession>A0A0S4QNC9</accession>
<dbReference type="AlphaFoldDB" id="A0A0S4QNC9"/>
<protein>
    <recommendedName>
        <fullName evidence="1">DUF4232 domain-containing protein</fullName>
    </recommendedName>
</protein>
<dbReference type="Proteomes" id="UP000198802">
    <property type="component" value="Unassembled WGS sequence"/>
</dbReference>
<gene>
    <name evidence="2" type="ORF">Ga0074812_107292</name>
</gene>
<reference evidence="3" key="1">
    <citation type="submission" date="2015-11" db="EMBL/GenBank/DDBJ databases">
        <authorList>
            <person name="Varghese N."/>
        </authorList>
    </citation>
    <scope>NUCLEOTIDE SEQUENCE [LARGE SCALE GENOMIC DNA]</scope>
    <source>
        <strain evidence="3">DSM 45899</strain>
    </source>
</reference>